<comment type="caution">
    <text evidence="3">The sequence shown here is derived from an EMBL/GenBank/DDBJ whole genome shotgun (WGS) entry which is preliminary data.</text>
</comment>
<evidence type="ECO:0000313" key="3">
    <source>
        <dbReference type="EMBL" id="KAG0455825.1"/>
    </source>
</evidence>
<feature type="region of interest" description="Disordered" evidence="1">
    <location>
        <begin position="24"/>
        <end position="51"/>
    </location>
</feature>
<dbReference type="Proteomes" id="UP000636800">
    <property type="component" value="Chromosome 13"/>
</dbReference>
<dbReference type="EMBL" id="JADCNM010000013">
    <property type="protein sequence ID" value="KAG0455825.1"/>
    <property type="molecule type" value="Genomic_DNA"/>
</dbReference>
<organism evidence="3 5">
    <name type="scientific">Vanilla planifolia</name>
    <name type="common">Vanilla</name>
    <dbReference type="NCBI Taxonomy" id="51239"/>
    <lineage>
        <taxon>Eukaryota</taxon>
        <taxon>Viridiplantae</taxon>
        <taxon>Streptophyta</taxon>
        <taxon>Embryophyta</taxon>
        <taxon>Tracheophyta</taxon>
        <taxon>Spermatophyta</taxon>
        <taxon>Magnoliopsida</taxon>
        <taxon>Liliopsida</taxon>
        <taxon>Asparagales</taxon>
        <taxon>Orchidaceae</taxon>
        <taxon>Vanilloideae</taxon>
        <taxon>Vanilleae</taxon>
        <taxon>Vanilla</taxon>
    </lineage>
</organism>
<sequence>MPSSSRKNLAWIACETGPRCNTSSIDTTIVPPSSRGSSDVEADCGMPGTGA</sequence>
<dbReference type="EMBL" id="JADCNL010000013">
    <property type="protein sequence ID" value="KAG0454630.1"/>
    <property type="molecule type" value="Genomic_DNA"/>
</dbReference>
<proteinExistence type="predicted"/>
<evidence type="ECO:0000313" key="5">
    <source>
        <dbReference type="Proteomes" id="UP000639772"/>
    </source>
</evidence>
<protein>
    <submittedName>
        <fullName evidence="3">Uncharacterized protein</fullName>
    </submittedName>
</protein>
<gene>
    <name evidence="3" type="ORF">HPP92_023613</name>
    <name evidence="2" type="ORF">HPP92_023922</name>
</gene>
<dbReference type="AlphaFoldDB" id="A0A835PKX9"/>
<feature type="compositionally biased region" description="Polar residues" evidence="1">
    <location>
        <begin position="24"/>
        <end position="37"/>
    </location>
</feature>
<reference evidence="4 5" key="1">
    <citation type="journal article" date="2020" name="Nat. Food">
        <title>A phased Vanilla planifolia genome enables genetic improvement of flavour and production.</title>
        <authorList>
            <person name="Hasing T."/>
            <person name="Tang H."/>
            <person name="Brym M."/>
            <person name="Khazi F."/>
            <person name="Huang T."/>
            <person name="Chambers A.H."/>
        </authorList>
    </citation>
    <scope>NUCLEOTIDE SEQUENCE [LARGE SCALE GENOMIC DNA]</scope>
    <source>
        <tissue evidence="3">Leaf</tissue>
    </source>
</reference>
<keyword evidence="4" id="KW-1185">Reference proteome</keyword>
<name>A0A835PKX9_VANPL</name>
<evidence type="ECO:0000313" key="2">
    <source>
        <dbReference type="EMBL" id="KAG0454630.1"/>
    </source>
</evidence>
<dbReference type="Proteomes" id="UP000639772">
    <property type="component" value="Chromosome 13"/>
</dbReference>
<accession>A0A835PKX9</accession>
<evidence type="ECO:0000256" key="1">
    <source>
        <dbReference type="SAM" id="MobiDB-lite"/>
    </source>
</evidence>
<evidence type="ECO:0000313" key="4">
    <source>
        <dbReference type="Proteomes" id="UP000636800"/>
    </source>
</evidence>